<dbReference type="InterPro" id="IPR004045">
    <property type="entry name" value="Glutathione_S-Trfase_N"/>
</dbReference>
<proteinExistence type="predicted"/>
<gene>
    <name evidence="2" type="ORF">A4X06_0g2400</name>
</gene>
<dbReference type="SUPFAM" id="SSF52833">
    <property type="entry name" value="Thioredoxin-like"/>
    <property type="match status" value="1"/>
</dbReference>
<evidence type="ECO:0000259" key="1">
    <source>
        <dbReference type="PROSITE" id="PS50404"/>
    </source>
</evidence>
<feature type="domain" description="GST N-terminal" evidence="1">
    <location>
        <begin position="21"/>
        <end position="110"/>
    </location>
</feature>
<evidence type="ECO:0000313" key="3">
    <source>
        <dbReference type="Proteomes" id="UP000077684"/>
    </source>
</evidence>
<keyword evidence="3" id="KW-1185">Reference proteome</keyword>
<protein>
    <recommendedName>
        <fullName evidence="1">GST N-terminal domain-containing protein</fullName>
    </recommendedName>
</protein>
<reference evidence="2" key="2">
    <citation type="journal article" date="2019" name="IMA Fungus">
        <title>Genome sequencing and comparison of five Tilletia species to identify candidate genes for the detection of regulated species infecting wheat.</title>
        <authorList>
            <person name="Nguyen H.D.T."/>
            <person name="Sultana T."/>
            <person name="Kesanakurti P."/>
            <person name="Hambleton S."/>
        </authorList>
    </citation>
    <scope>NUCLEOTIDE SEQUENCE</scope>
    <source>
        <strain evidence="2">DAOMC 236426</strain>
    </source>
</reference>
<name>A0A8X7MWG1_9BASI</name>
<dbReference type="PROSITE" id="PS50404">
    <property type="entry name" value="GST_NTER"/>
    <property type="match status" value="1"/>
</dbReference>
<dbReference type="EMBL" id="LWDE02000184">
    <property type="protein sequence ID" value="KAE8252145.1"/>
    <property type="molecule type" value="Genomic_DNA"/>
</dbReference>
<reference evidence="2" key="1">
    <citation type="submission" date="2016-04" db="EMBL/GenBank/DDBJ databases">
        <authorList>
            <person name="Nguyen H.D."/>
            <person name="Samba Siva P."/>
            <person name="Cullis J."/>
            <person name="Levesque C.A."/>
            <person name="Hambleton S."/>
        </authorList>
    </citation>
    <scope>NUCLEOTIDE SEQUENCE</scope>
    <source>
        <strain evidence="2">DAOMC 236426</strain>
    </source>
</reference>
<dbReference type="Gene3D" id="3.40.30.10">
    <property type="entry name" value="Glutaredoxin"/>
    <property type="match status" value="1"/>
</dbReference>
<comment type="caution">
    <text evidence="2">The sequence shown here is derived from an EMBL/GenBank/DDBJ whole genome shotgun (WGS) entry which is preliminary data.</text>
</comment>
<dbReference type="AlphaFoldDB" id="A0A8X7MWG1"/>
<dbReference type="Proteomes" id="UP000077684">
    <property type="component" value="Unassembled WGS sequence"/>
</dbReference>
<sequence>MSSASPNSTVLLVLYDILPNVHQPQRPYALLPNPWITRLILKSKGIPFVVKPITTTELRAEGPGSFRERFRSTLGPNDRPLIPMIEHNGRLVGDTVTIAHYLDFHFPETPSPYLPELQASQLKENALAHSIAANQATQLRATIAQRHVQLVYEQCTELFDEEQRGWMRSDAKLGMPNAYNLFMSMDRATLLASARIHVAGVFSILSPPFTPRIEGLSPHQDTTDLLLTPPAQQQQQFLSSPTKPGLLDFTVFGWFLLTYTADLPLNHAIWSESSFKAREWLGVYKGGEYALRGDVAKEGHWPGDVPLRGVEEWATRMFALYDNYTRRIVEGEVLEGEPEKL</sequence>
<dbReference type="InterPro" id="IPR036249">
    <property type="entry name" value="Thioredoxin-like_sf"/>
</dbReference>
<evidence type="ECO:0000313" key="2">
    <source>
        <dbReference type="EMBL" id="KAE8252145.1"/>
    </source>
</evidence>
<organism evidence="2 3">
    <name type="scientific">Tilletia controversa</name>
    <name type="common">dwarf bunt fungus</name>
    <dbReference type="NCBI Taxonomy" id="13291"/>
    <lineage>
        <taxon>Eukaryota</taxon>
        <taxon>Fungi</taxon>
        <taxon>Dikarya</taxon>
        <taxon>Basidiomycota</taxon>
        <taxon>Ustilaginomycotina</taxon>
        <taxon>Exobasidiomycetes</taxon>
        <taxon>Tilletiales</taxon>
        <taxon>Tilletiaceae</taxon>
        <taxon>Tilletia</taxon>
    </lineage>
</organism>
<accession>A0A8X7MWG1</accession>